<protein>
    <recommendedName>
        <fullName evidence="2">RING-type E3 ubiquitin transferase</fullName>
        <ecNumber evidence="2">2.3.2.27</ecNumber>
    </recommendedName>
</protein>
<evidence type="ECO:0000256" key="7">
    <source>
        <dbReference type="ARBA" id="ARBA00022833"/>
    </source>
</evidence>
<feature type="compositionally biased region" description="Gly residues" evidence="9">
    <location>
        <begin position="142"/>
        <end position="153"/>
    </location>
</feature>
<dbReference type="GO" id="GO:0008270">
    <property type="term" value="F:zinc ion binding"/>
    <property type="evidence" value="ECO:0007669"/>
    <property type="project" value="UniProtKB-KW"/>
</dbReference>
<feature type="domain" description="RING-type" evidence="10">
    <location>
        <begin position="247"/>
        <end position="288"/>
    </location>
</feature>
<reference evidence="11 12" key="1">
    <citation type="journal article" date="2023" name="Commun. Biol.">
        <title>Reorganization of the ancestral sex-determining regions during the evolution of trioecy in Pleodorina starrii.</title>
        <authorList>
            <person name="Takahashi K."/>
            <person name="Suzuki S."/>
            <person name="Kawai-Toyooka H."/>
            <person name="Yamamoto K."/>
            <person name="Hamaji T."/>
            <person name="Ootsuki R."/>
            <person name="Yamaguchi H."/>
            <person name="Kawachi M."/>
            <person name="Higashiyama T."/>
            <person name="Nozaki H."/>
        </authorList>
    </citation>
    <scope>NUCLEOTIDE SEQUENCE [LARGE SCALE GENOMIC DNA]</scope>
    <source>
        <strain evidence="11 12">NIES-4479</strain>
    </source>
</reference>
<dbReference type="Pfam" id="PF13639">
    <property type="entry name" value="zf-RING_2"/>
    <property type="match status" value="1"/>
</dbReference>
<evidence type="ECO:0000256" key="8">
    <source>
        <dbReference type="PROSITE-ProRule" id="PRU00175"/>
    </source>
</evidence>
<keyword evidence="4" id="KW-0479">Metal-binding</keyword>
<dbReference type="InterPro" id="IPR001841">
    <property type="entry name" value="Znf_RING"/>
</dbReference>
<dbReference type="Gene3D" id="3.30.40.10">
    <property type="entry name" value="Zinc/RING finger domain, C3HC4 (zinc finger)"/>
    <property type="match status" value="1"/>
</dbReference>
<evidence type="ECO:0000256" key="5">
    <source>
        <dbReference type="ARBA" id="ARBA00022771"/>
    </source>
</evidence>
<keyword evidence="6" id="KW-0833">Ubl conjugation pathway</keyword>
<feature type="compositionally biased region" description="Low complexity" evidence="9">
    <location>
        <begin position="74"/>
        <end position="91"/>
    </location>
</feature>
<keyword evidence="5 8" id="KW-0863">Zinc-finger</keyword>
<dbReference type="OrthoDB" id="8062037at2759"/>
<accession>A0A9W6BMM3</accession>
<evidence type="ECO:0000313" key="12">
    <source>
        <dbReference type="Proteomes" id="UP001165080"/>
    </source>
</evidence>
<gene>
    <name evidence="11" type="primary">PLEST005146</name>
    <name evidence="11" type="ORF">PLESTB_000854700</name>
</gene>
<keyword evidence="12" id="KW-1185">Reference proteome</keyword>
<feature type="region of interest" description="Disordered" evidence="9">
    <location>
        <begin position="142"/>
        <end position="197"/>
    </location>
</feature>
<feature type="compositionally biased region" description="Low complexity" evidence="9">
    <location>
        <begin position="154"/>
        <end position="168"/>
    </location>
</feature>
<dbReference type="PROSITE" id="PS50089">
    <property type="entry name" value="ZF_RING_2"/>
    <property type="match status" value="1"/>
</dbReference>
<evidence type="ECO:0000256" key="4">
    <source>
        <dbReference type="ARBA" id="ARBA00022723"/>
    </source>
</evidence>
<feature type="region of interest" description="Disordered" evidence="9">
    <location>
        <begin position="74"/>
        <end position="128"/>
    </location>
</feature>
<comment type="caution">
    <text evidence="11">The sequence shown here is derived from an EMBL/GenBank/DDBJ whole genome shotgun (WGS) entry which is preliminary data.</text>
</comment>
<dbReference type="SMART" id="SM00184">
    <property type="entry name" value="RING"/>
    <property type="match status" value="1"/>
</dbReference>
<organism evidence="11 12">
    <name type="scientific">Pleodorina starrii</name>
    <dbReference type="NCBI Taxonomy" id="330485"/>
    <lineage>
        <taxon>Eukaryota</taxon>
        <taxon>Viridiplantae</taxon>
        <taxon>Chlorophyta</taxon>
        <taxon>core chlorophytes</taxon>
        <taxon>Chlorophyceae</taxon>
        <taxon>CS clade</taxon>
        <taxon>Chlamydomonadales</taxon>
        <taxon>Volvocaceae</taxon>
        <taxon>Pleodorina</taxon>
    </lineage>
</organism>
<feature type="compositionally biased region" description="Low complexity" evidence="9">
    <location>
        <begin position="118"/>
        <end position="128"/>
    </location>
</feature>
<evidence type="ECO:0000313" key="11">
    <source>
        <dbReference type="EMBL" id="GLC54352.1"/>
    </source>
</evidence>
<dbReference type="AlphaFoldDB" id="A0A9W6BMM3"/>
<dbReference type="SUPFAM" id="SSF57850">
    <property type="entry name" value="RING/U-box"/>
    <property type="match status" value="1"/>
</dbReference>
<keyword evidence="3" id="KW-0808">Transferase</keyword>
<dbReference type="EMBL" id="BRXU01000010">
    <property type="protein sequence ID" value="GLC54352.1"/>
    <property type="molecule type" value="Genomic_DNA"/>
</dbReference>
<name>A0A9W6BMM3_9CHLO</name>
<dbReference type="GO" id="GO:0061630">
    <property type="term" value="F:ubiquitin protein ligase activity"/>
    <property type="evidence" value="ECO:0007669"/>
    <property type="project" value="UniProtKB-EC"/>
</dbReference>
<evidence type="ECO:0000256" key="2">
    <source>
        <dbReference type="ARBA" id="ARBA00012483"/>
    </source>
</evidence>
<evidence type="ECO:0000256" key="3">
    <source>
        <dbReference type="ARBA" id="ARBA00022679"/>
    </source>
</evidence>
<dbReference type="InterPro" id="IPR013083">
    <property type="entry name" value="Znf_RING/FYVE/PHD"/>
</dbReference>
<evidence type="ECO:0000256" key="1">
    <source>
        <dbReference type="ARBA" id="ARBA00000900"/>
    </source>
</evidence>
<dbReference type="PANTHER" id="PTHR46463">
    <property type="entry name" value="ZINC FINGER, RING/FYVE/PHD-TYPE"/>
    <property type="match status" value="1"/>
</dbReference>
<dbReference type="Proteomes" id="UP001165080">
    <property type="component" value="Unassembled WGS sequence"/>
</dbReference>
<keyword evidence="7" id="KW-0862">Zinc</keyword>
<dbReference type="PANTHER" id="PTHR46463:SF10">
    <property type="entry name" value="OS01G0926200 PROTEIN"/>
    <property type="match status" value="1"/>
</dbReference>
<proteinExistence type="predicted"/>
<evidence type="ECO:0000256" key="6">
    <source>
        <dbReference type="ARBA" id="ARBA00022786"/>
    </source>
</evidence>
<sequence length="296" mass="30536">MDARDPEREIAYRRIHGLEAGMPGSGGGVEDPPRCCSWLLRCFRCFTGDLDEPQDTSFRSRTLENHLYQYEAPQAPSTAAPAPQSQRQSTAFADDADVGPLLPKTAQSSAPLPRPSHSRNNSSASATAAALVSEPLSLAGKRNGGGAVEGGQAQGSASAAAAAAAPGEPSRPSSHRRTASHGEGRARRPPKGEATAAASAAEAALAASAVAAAAAATAAAAALGGPTAAGRPGAVFGPVQDEDDDFCPTCLEVYTNDNPKIFTQCGHHFHMPCIYAWLERKDTCPMCESPMQAPGM</sequence>
<dbReference type="EC" id="2.3.2.27" evidence="2"/>
<evidence type="ECO:0000259" key="10">
    <source>
        <dbReference type="PROSITE" id="PS50089"/>
    </source>
</evidence>
<evidence type="ECO:0000256" key="9">
    <source>
        <dbReference type="SAM" id="MobiDB-lite"/>
    </source>
</evidence>
<comment type="catalytic activity">
    <reaction evidence="1">
        <text>S-ubiquitinyl-[E2 ubiquitin-conjugating enzyme]-L-cysteine + [acceptor protein]-L-lysine = [E2 ubiquitin-conjugating enzyme]-L-cysteine + N(6)-ubiquitinyl-[acceptor protein]-L-lysine.</text>
        <dbReference type="EC" id="2.3.2.27"/>
    </reaction>
</comment>